<evidence type="ECO:0000313" key="1">
    <source>
        <dbReference type="EMBL" id="SCC53815.1"/>
    </source>
</evidence>
<dbReference type="EMBL" id="FMBE01000014">
    <property type="protein sequence ID" value="SCC53815.1"/>
    <property type="molecule type" value="Genomic_DNA"/>
</dbReference>
<name>A0A1C4FDS7_9BACI</name>
<organism evidence="1 2">
    <name type="scientific">Bacillus wiedmannii</name>
    <dbReference type="NCBI Taxonomy" id="1890302"/>
    <lineage>
        <taxon>Bacteria</taxon>
        <taxon>Bacillati</taxon>
        <taxon>Bacillota</taxon>
        <taxon>Bacilli</taxon>
        <taxon>Bacillales</taxon>
        <taxon>Bacillaceae</taxon>
        <taxon>Bacillus</taxon>
        <taxon>Bacillus cereus group</taxon>
    </lineage>
</organism>
<reference evidence="2" key="1">
    <citation type="submission" date="2016-08" db="EMBL/GenBank/DDBJ databases">
        <authorList>
            <person name="Loux V."/>
            <person name="Rue O."/>
        </authorList>
    </citation>
    <scope>NUCLEOTIDE SEQUENCE [LARGE SCALE GENOMIC DNA]</scope>
    <source>
        <strain evidence="2">INRA Bc05-F1</strain>
    </source>
</reference>
<proteinExistence type="predicted"/>
<dbReference type="AlphaFoldDB" id="A0A1C4FDS7"/>
<sequence length="30" mass="3435">MKGSVKKDKNTGKYFYTVDIGIDLLTSKRK</sequence>
<protein>
    <submittedName>
        <fullName evidence="1">DNA integration/recombination/invertion protein</fullName>
    </submittedName>
</protein>
<dbReference type="Proteomes" id="UP000196052">
    <property type="component" value="Unassembled WGS sequence"/>
</dbReference>
<accession>A0A1C4FDS7</accession>
<evidence type="ECO:0000313" key="2">
    <source>
        <dbReference type="Proteomes" id="UP000196052"/>
    </source>
</evidence>
<gene>
    <name evidence="1" type="ORF">BC05F1_04289</name>
</gene>